<dbReference type="SUPFAM" id="SSF53448">
    <property type="entry name" value="Nucleotide-diphospho-sugar transferases"/>
    <property type="match status" value="1"/>
</dbReference>
<reference evidence="3" key="1">
    <citation type="submission" date="2022-01" db="EMBL/GenBank/DDBJ databases">
        <title>Whole genome-based taxonomy of the Shewanellaceae.</title>
        <authorList>
            <person name="Martin-Rodriguez A.J."/>
        </authorList>
    </citation>
    <scope>NUCLEOTIDE SEQUENCE</scope>
    <source>
        <strain evidence="3">KCTC 23973</strain>
    </source>
</reference>
<name>A0A9X1ZEN1_9GAMM</name>
<dbReference type="GO" id="GO:0016779">
    <property type="term" value="F:nucleotidyltransferase activity"/>
    <property type="evidence" value="ECO:0007669"/>
    <property type="project" value="UniProtKB-ARBA"/>
</dbReference>
<dbReference type="InterPro" id="IPR029044">
    <property type="entry name" value="Nucleotide-diphossugar_trans"/>
</dbReference>
<keyword evidence="4" id="KW-1185">Reference proteome</keyword>
<keyword evidence="1" id="KW-0460">Magnesium</keyword>
<evidence type="ECO:0000256" key="1">
    <source>
        <dbReference type="ARBA" id="ARBA00022842"/>
    </source>
</evidence>
<dbReference type="AlphaFoldDB" id="A0A9X1ZEN1"/>
<comment type="caution">
    <text evidence="3">The sequence shown here is derived from an EMBL/GenBank/DDBJ whole genome shotgun (WGS) entry which is preliminary data.</text>
</comment>
<sequence length="301" mass="32986">MSNSEQALTLVILAAGLGSRFGGDKQLAELGPNGETMLELSLKSAYKAGFSKAVLIIRPELAPMLDEALMGKFVDNFSVEYCVQSMDDLPTTVQGFADVAQREKPWGTAHALWSAREHVQGPMAVINADDFYGDSAFSLLAEGLSAANDDWMMVGYPINLTLSENGGVNRGLCQVVDGKLVDVAEWLEIRQDALGLTGLLNEERLVIADNAVVSMTCWGFKPDIFAVIEQEFSEFIKLHGKQPKTECYLPSVVQARIDNNSHATSTWGVKVSVAQESWYGVTYPEDVEWVKVKLQQTLTTK</sequence>
<evidence type="ECO:0000313" key="3">
    <source>
        <dbReference type="EMBL" id="MCL1138025.1"/>
    </source>
</evidence>
<proteinExistence type="predicted"/>
<evidence type="ECO:0000259" key="2">
    <source>
        <dbReference type="Pfam" id="PF12804"/>
    </source>
</evidence>
<dbReference type="RefSeq" id="WP_248949129.1">
    <property type="nucleotide sequence ID" value="NZ_JAKILB010000003.1"/>
</dbReference>
<gene>
    <name evidence="3" type="ORF">L2740_05630</name>
</gene>
<accession>A0A9X1ZEN1</accession>
<dbReference type="InterPro" id="IPR025877">
    <property type="entry name" value="MobA-like_NTP_Trfase"/>
</dbReference>
<feature type="domain" description="MobA-like NTP transferase" evidence="2">
    <location>
        <begin position="11"/>
        <end position="61"/>
    </location>
</feature>
<keyword evidence="3" id="KW-0808">Transferase</keyword>
<dbReference type="Pfam" id="PF12804">
    <property type="entry name" value="NTP_transf_3"/>
    <property type="match status" value="1"/>
</dbReference>
<protein>
    <submittedName>
        <fullName evidence="3">NTP transferase domain-containing protein</fullName>
    </submittedName>
</protein>
<dbReference type="Proteomes" id="UP001139293">
    <property type="component" value="Unassembled WGS sequence"/>
</dbReference>
<dbReference type="Gene3D" id="3.90.550.10">
    <property type="entry name" value="Spore Coat Polysaccharide Biosynthesis Protein SpsA, Chain A"/>
    <property type="match status" value="1"/>
</dbReference>
<organism evidence="3 4">
    <name type="scientific">Shewanella pneumatophori</name>
    <dbReference type="NCBI Taxonomy" id="314092"/>
    <lineage>
        <taxon>Bacteria</taxon>
        <taxon>Pseudomonadati</taxon>
        <taxon>Pseudomonadota</taxon>
        <taxon>Gammaproteobacteria</taxon>
        <taxon>Alteromonadales</taxon>
        <taxon>Shewanellaceae</taxon>
        <taxon>Shewanella</taxon>
    </lineage>
</organism>
<evidence type="ECO:0000313" key="4">
    <source>
        <dbReference type="Proteomes" id="UP001139293"/>
    </source>
</evidence>
<dbReference type="EMBL" id="JAKILB010000003">
    <property type="protein sequence ID" value="MCL1138025.1"/>
    <property type="molecule type" value="Genomic_DNA"/>
</dbReference>